<feature type="transmembrane region" description="Helical" evidence="1">
    <location>
        <begin position="175"/>
        <end position="195"/>
    </location>
</feature>
<name>A0A1N6GD60_9LACT</name>
<feature type="transmembrane region" description="Helical" evidence="1">
    <location>
        <begin position="229"/>
        <end position="250"/>
    </location>
</feature>
<keyword evidence="3" id="KW-1185">Reference proteome</keyword>
<organism evidence="2 3">
    <name type="scientific">Carnobacterium alterfunditum</name>
    <dbReference type="NCBI Taxonomy" id="28230"/>
    <lineage>
        <taxon>Bacteria</taxon>
        <taxon>Bacillati</taxon>
        <taxon>Bacillota</taxon>
        <taxon>Bacilli</taxon>
        <taxon>Lactobacillales</taxon>
        <taxon>Carnobacteriaceae</taxon>
        <taxon>Carnobacterium</taxon>
    </lineage>
</organism>
<keyword evidence="1" id="KW-0812">Transmembrane</keyword>
<dbReference type="Gene3D" id="1.20.1260.100">
    <property type="entry name" value="TspO/MBR protein"/>
    <property type="match status" value="1"/>
</dbReference>
<accession>A0A1N6GD60</accession>
<dbReference type="EMBL" id="FSRN01000001">
    <property type="protein sequence ID" value="SIO05407.1"/>
    <property type="molecule type" value="Genomic_DNA"/>
</dbReference>
<dbReference type="PANTHER" id="PTHR33802">
    <property type="entry name" value="SI:CH211-161H7.5-RELATED"/>
    <property type="match status" value="1"/>
</dbReference>
<gene>
    <name evidence="2" type="ORF">SAMN05878443_1151</name>
</gene>
<feature type="transmembrane region" description="Helical" evidence="1">
    <location>
        <begin position="200"/>
        <end position="217"/>
    </location>
</feature>
<evidence type="ECO:0000256" key="1">
    <source>
        <dbReference type="SAM" id="Phobius"/>
    </source>
</evidence>
<dbReference type="eggNOG" id="COG1030">
    <property type="taxonomic scope" value="Bacteria"/>
</dbReference>
<feature type="transmembrane region" description="Helical" evidence="1">
    <location>
        <begin position="83"/>
        <end position="101"/>
    </location>
</feature>
<feature type="transmembrane region" description="Helical" evidence="1">
    <location>
        <begin position="12"/>
        <end position="32"/>
    </location>
</feature>
<dbReference type="Proteomes" id="UP000184758">
    <property type="component" value="Unassembled WGS sequence"/>
</dbReference>
<sequence>MKQKTKTYINAILLVITLIINGMGAFGLINGLSQKEVSDMYPTLITPAPSTFSIWSVIYTFLIISIVVMIIKHKESYYGRAVDEISFLFWVSCALNIVWIISFSYNLIGLSTIFIFSFLVIMILIVKKIGRIQTRKRWLLPITFGLYSGWLFIATVVNIAAWLVKIEWDRFGIAAETWSSIILLVAVGLTLVVLLSTKNAIFPIPIAWAYFGIYNYLLAPEGFQGQYNFLQNVALIGIVLLVGISAIQFYKNRYSIMPDNSVNTNQYSVR</sequence>
<keyword evidence="1" id="KW-0472">Membrane</keyword>
<keyword evidence="1" id="KW-1133">Transmembrane helix</keyword>
<reference evidence="3" key="1">
    <citation type="submission" date="2016-11" db="EMBL/GenBank/DDBJ databases">
        <authorList>
            <person name="Varghese N."/>
            <person name="Submissions S."/>
        </authorList>
    </citation>
    <scope>NUCLEOTIDE SEQUENCE [LARGE SCALE GENOMIC DNA]</scope>
    <source>
        <strain evidence="3">313</strain>
    </source>
</reference>
<dbReference type="RefSeq" id="WP_034548077.1">
    <property type="nucleotide sequence ID" value="NZ_FSRN01000001.1"/>
</dbReference>
<evidence type="ECO:0000313" key="2">
    <source>
        <dbReference type="EMBL" id="SIO05407.1"/>
    </source>
</evidence>
<dbReference type="OrthoDB" id="5189031at2"/>
<evidence type="ECO:0000313" key="3">
    <source>
        <dbReference type="Proteomes" id="UP000184758"/>
    </source>
</evidence>
<dbReference type="AlphaFoldDB" id="A0A1N6GD60"/>
<feature type="transmembrane region" description="Helical" evidence="1">
    <location>
        <begin position="52"/>
        <end position="71"/>
    </location>
</feature>
<dbReference type="STRING" id="28230.SAMN05878443_1151"/>
<dbReference type="InterPro" id="IPR038330">
    <property type="entry name" value="TspO/MBR-related_sf"/>
</dbReference>
<feature type="transmembrane region" description="Helical" evidence="1">
    <location>
        <begin position="138"/>
        <end position="163"/>
    </location>
</feature>
<feature type="transmembrane region" description="Helical" evidence="1">
    <location>
        <begin position="107"/>
        <end position="126"/>
    </location>
</feature>
<protein>
    <submittedName>
        <fullName evidence="2">TspO and MBR related proteins</fullName>
    </submittedName>
</protein>
<proteinExistence type="predicted"/>
<dbReference type="PANTHER" id="PTHR33802:SF1">
    <property type="entry name" value="XK-RELATED PROTEIN"/>
    <property type="match status" value="1"/>
</dbReference>